<dbReference type="Pfam" id="PF13473">
    <property type="entry name" value="Cupredoxin_1"/>
    <property type="match status" value="1"/>
</dbReference>
<dbReference type="InterPro" id="IPR051403">
    <property type="entry name" value="NosZ/Cyto_c_oxidase_sub2"/>
</dbReference>
<dbReference type="InterPro" id="IPR008972">
    <property type="entry name" value="Cupredoxin"/>
</dbReference>
<comment type="subcellular location">
    <subcellularLocation>
        <location evidence="1">Cell envelope</location>
    </subcellularLocation>
</comment>
<dbReference type="GO" id="GO:0004129">
    <property type="term" value="F:cytochrome-c oxidase activity"/>
    <property type="evidence" value="ECO:0007669"/>
    <property type="project" value="InterPro"/>
</dbReference>
<feature type="domain" description="Cytochrome oxidase subunit II copper A binding" evidence="5">
    <location>
        <begin position="26"/>
        <end position="119"/>
    </location>
</feature>
<evidence type="ECO:0000313" key="7">
    <source>
        <dbReference type="Proteomes" id="UP000290253"/>
    </source>
</evidence>
<dbReference type="GO" id="GO:0005507">
    <property type="term" value="F:copper ion binding"/>
    <property type="evidence" value="ECO:0007669"/>
    <property type="project" value="InterPro"/>
</dbReference>
<dbReference type="PANTHER" id="PTHR42838">
    <property type="entry name" value="CYTOCHROME C OXIDASE SUBUNIT II"/>
    <property type="match status" value="1"/>
</dbReference>
<dbReference type="EMBL" id="SDMK01000001">
    <property type="protein sequence ID" value="RXS96451.1"/>
    <property type="molecule type" value="Genomic_DNA"/>
</dbReference>
<proteinExistence type="predicted"/>
<keyword evidence="3" id="KW-0186">Copper</keyword>
<comment type="caution">
    <text evidence="6">The sequence shown here is derived from an EMBL/GenBank/DDBJ whole genome shotgun (WGS) entry which is preliminary data.</text>
</comment>
<feature type="chain" id="PRO_5020620617" evidence="4">
    <location>
        <begin position="27"/>
        <end position="119"/>
    </location>
</feature>
<name>A0A4Q1SFU9_9BACT</name>
<organism evidence="6 7">
    <name type="scientific">Silvibacterium dinghuense</name>
    <dbReference type="NCBI Taxonomy" id="1560006"/>
    <lineage>
        <taxon>Bacteria</taxon>
        <taxon>Pseudomonadati</taxon>
        <taxon>Acidobacteriota</taxon>
        <taxon>Terriglobia</taxon>
        <taxon>Terriglobales</taxon>
        <taxon>Acidobacteriaceae</taxon>
        <taxon>Silvibacterium</taxon>
    </lineage>
</organism>
<dbReference type="PROSITE" id="PS50857">
    <property type="entry name" value="COX2_CUA"/>
    <property type="match status" value="1"/>
</dbReference>
<dbReference type="InterPro" id="IPR001505">
    <property type="entry name" value="Copper_CuA"/>
</dbReference>
<dbReference type="InterPro" id="IPR028096">
    <property type="entry name" value="EfeO_Cupredoxin"/>
</dbReference>
<protein>
    <submittedName>
        <fullName evidence="6">Cytochrome c oxidase subunit II</fullName>
    </submittedName>
</protein>
<dbReference type="GO" id="GO:0016020">
    <property type="term" value="C:membrane"/>
    <property type="evidence" value="ECO:0007669"/>
    <property type="project" value="InterPro"/>
</dbReference>
<dbReference type="PROSITE" id="PS00078">
    <property type="entry name" value="COX2"/>
    <property type="match status" value="1"/>
</dbReference>
<evidence type="ECO:0000256" key="3">
    <source>
        <dbReference type="ARBA" id="ARBA00023008"/>
    </source>
</evidence>
<keyword evidence="2" id="KW-0479">Metal-binding</keyword>
<evidence type="ECO:0000256" key="4">
    <source>
        <dbReference type="SAM" id="SignalP"/>
    </source>
</evidence>
<evidence type="ECO:0000256" key="1">
    <source>
        <dbReference type="ARBA" id="ARBA00004196"/>
    </source>
</evidence>
<evidence type="ECO:0000313" key="6">
    <source>
        <dbReference type="EMBL" id="RXS96451.1"/>
    </source>
</evidence>
<dbReference type="Proteomes" id="UP000290253">
    <property type="component" value="Unassembled WGS sequence"/>
</dbReference>
<dbReference type="GO" id="GO:0030313">
    <property type="term" value="C:cell envelope"/>
    <property type="evidence" value="ECO:0007669"/>
    <property type="project" value="UniProtKB-SubCell"/>
</dbReference>
<dbReference type="SUPFAM" id="SSF49503">
    <property type="entry name" value="Cupredoxins"/>
    <property type="match status" value="1"/>
</dbReference>
<keyword evidence="7" id="KW-1185">Reference proteome</keyword>
<dbReference type="RefSeq" id="WP_129206200.1">
    <property type="nucleotide sequence ID" value="NZ_BMGU01000001.1"/>
</dbReference>
<gene>
    <name evidence="6" type="ORF">ESZ00_00345</name>
</gene>
<dbReference type="InterPro" id="IPR002429">
    <property type="entry name" value="CcO_II-like_C"/>
</dbReference>
<dbReference type="AlphaFoldDB" id="A0A4Q1SFU9"/>
<dbReference type="Gene3D" id="2.60.40.420">
    <property type="entry name" value="Cupredoxins - blue copper proteins"/>
    <property type="match status" value="1"/>
</dbReference>
<feature type="signal peptide" evidence="4">
    <location>
        <begin position="1"/>
        <end position="26"/>
    </location>
</feature>
<evidence type="ECO:0000256" key="2">
    <source>
        <dbReference type="ARBA" id="ARBA00022723"/>
    </source>
</evidence>
<sequence length="119" mass="12766">MNRNAVKAFSAVVLAAAFAFTPFLRAEPRTIEVHAKRYAFVPDQLTLKKGEPVTLVMYSDDVAHSLKIDGLGVNIKAMGSEKAEQTITPGQTGDFTGKCGVFCGSGHGKMLLTVHVVDK</sequence>
<keyword evidence="4" id="KW-0732">Signal</keyword>
<dbReference type="PANTHER" id="PTHR42838:SF2">
    <property type="entry name" value="NITROUS-OXIDE REDUCTASE"/>
    <property type="match status" value="1"/>
</dbReference>
<evidence type="ECO:0000259" key="5">
    <source>
        <dbReference type="PROSITE" id="PS50857"/>
    </source>
</evidence>
<dbReference type="OrthoDB" id="279535at2"/>
<reference evidence="6 7" key="1">
    <citation type="journal article" date="2016" name="Int. J. Syst. Evol. Microbiol.">
        <title>Acidipila dinghuensis sp. nov., an acidobacterium isolated from forest soil.</title>
        <authorList>
            <person name="Jiang Y.W."/>
            <person name="Wang J."/>
            <person name="Chen M.H."/>
            <person name="Lv Y.Y."/>
            <person name="Qiu L.H."/>
        </authorList>
    </citation>
    <scope>NUCLEOTIDE SEQUENCE [LARGE SCALE GENOMIC DNA]</scope>
    <source>
        <strain evidence="6 7">DHOF10</strain>
    </source>
</reference>
<accession>A0A4Q1SFU9</accession>